<accession>A0A518B5C9</accession>
<protein>
    <recommendedName>
        <fullName evidence="3">DUF2971 domain-containing protein</fullName>
    </recommendedName>
</protein>
<reference evidence="1 2" key="1">
    <citation type="submission" date="2019-02" db="EMBL/GenBank/DDBJ databases">
        <title>Deep-cultivation of Planctomycetes and their phenomic and genomic characterization uncovers novel biology.</title>
        <authorList>
            <person name="Wiegand S."/>
            <person name="Jogler M."/>
            <person name="Boedeker C."/>
            <person name="Pinto D."/>
            <person name="Vollmers J."/>
            <person name="Rivas-Marin E."/>
            <person name="Kohn T."/>
            <person name="Peeters S.H."/>
            <person name="Heuer A."/>
            <person name="Rast P."/>
            <person name="Oberbeckmann S."/>
            <person name="Bunk B."/>
            <person name="Jeske O."/>
            <person name="Meyerdierks A."/>
            <person name="Storesund J.E."/>
            <person name="Kallscheuer N."/>
            <person name="Luecker S."/>
            <person name="Lage O.M."/>
            <person name="Pohl T."/>
            <person name="Merkel B.J."/>
            <person name="Hornburger P."/>
            <person name="Mueller R.-W."/>
            <person name="Bruemmer F."/>
            <person name="Labrenz M."/>
            <person name="Spormann A.M."/>
            <person name="Op den Camp H."/>
            <person name="Overmann J."/>
            <person name="Amann R."/>
            <person name="Jetten M.S.M."/>
            <person name="Mascher T."/>
            <person name="Medema M.H."/>
            <person name="Devos D.P."/>
            <person name="Kaster A.-K."/>
            <person name="Ovreas L."/>
            <person name="Rohde M."/>
            <person name="Galperin M.Y."/>
            <person name="Jogler C."/>
        </authorList>
    </citation>
    <scope>NUCLEOTIDE SEQUENCE [LARGE SCALE GENOMIC DNA]</scope>
    <source>
        <strain evidence="1 2">Pan216</strain>
    </source>
</reference>
<dbReference type="EMBL" id="CP036279">
    <property type="protein sequence ID" value="QDU62180.1"/>
    <property type="molecule type" value="Genomic_DNA"/>
</dbReference>
<organism evidence="1 2">
    <name type="scientific">Kolteria novifilia</name>
    <dbReference type="NCBI Taxonomy" id="2527975"/>
    <lineage>
        <taxon>Bacteria</taxon>
        <taxon>Pseudomonadati</taxon>
        <taxon>Planctomycetota</taxon>
        <taxon>Planctomycetia</taxon>
        <taxon>Kolteriales</taxon>
        <taxon>Kolteriaceae</taxon>
        <taxon>Kolteria</taxon>
    </lineage>
</organism>
<keyword evidence="2" id="KW-1185">Reference proteome</keyword>
<evidence type="ECO:0000313" key="2">
    <source>
        <dbReference type="Proteomes" id="UP000317093"/>
    </source>
</evidence>
<dbReference type="Proteomes" id="UP000317093">
    <property type="component" value="Chromosome"/>
</dbReference>
<dbReference type="AlphaFoldDB" id="A0A518B5C9"/>
<evidence type="ECO:0000313" key="1">
    <source>
        <dbReference type="EMBL" id="QDU62180.1"/>
    </source>
</evidence>
<sequence>MPWEVVEGLGQVDTESPLWRYMDFAKFVDLVLNQHLFFPTLKTLAKVDPYEGAFTKEEVKIALAMELSPDDLKQTSDSAKTAAGVSCWYLGSDESEAMWRRYSGSVGVAIETTVGRLITSLEDSKYRLNGGRVNYCDFATHNKPFFDRGELDWILRKRKSYEHEKEYRVIAWPDCHSDDTCRKDVDSSASDFSTQIHGEESSQINGEGLSVECDVSKLIRRVVVGPRTFDPLKSLCESIMKSKGLVVSVKRSKMVEPPHELSPEDYKWVEDMKKSRAD</sequence>
<dbReference type="RefSeq" id="WP_145258749.1">
    <property type="nucleotide sequence ID" value="NZ_CP036279.1"/>
</dbReference>
<gene>
    <name evidence="1" type="ORF">Pan216_30470</name>
</gene>
<dbReference type="OrthoDB" id="9783671at2"/>
<name>A0A518B5C9_9BACT</name>
<proteinExistence type="predicted"/>
<evidence type="ECO:0008006" key="3">
    <source>
        <dbReference type="Google" id="ProtNLM"/>
    </source>
</evidence>
<dbReference type="KEGG" id="knv:Pan216_30470"/>